<dbReference type="InterPro" id="IPR008629">
    <property type="entry name" value="GUN4-like"/>
</dbReference>
<evidence type="ECO:0000259" key="1">
    <source>
        <dbReference type="Pfam" id="PF05419"/>
    </source>
</evidence>
<dbReference type="InterPro" id="IPR037215">
    <property type="entry name" value="GUN4-like_sf"/>
</dbReference>
<dbReference type="EMBL" id="CAIQ01000108">
    <property type="protein sequence ID" value="CCI35828.1"/>
    <property type="molecule type" value="Genomic_DNA"/>
</dbReference>
<gene>
    <name evidence="2" type="ORF">MICAK_1960013</name>
</gene>
<accession>I4INF4</accession>
<keyword evidence="2" id="KW-0808">Transferase</keyword>
<name>I4INF4_MICAE</name>
<feature type="domain" description="GUN4-like" evidence="1">
    <location>
        <begin position="11"/>
        <end position="145"/>
    </location>
</feature>
<evidence type="ECO:0000313" key="3">
    <source>
        <dbReference type="Proteomes" id="UP000004047"/>
    </source>
</evidence>
<sequence length="174" mass="20699">MSLQREVELKSDAGMDYSKLRDLLKAGKWKEADEETLRVMLAVAKREKEGYLTVEDIDNFPCADLRTIDQLWIKYSDGRFGFSVQKRIYQSLGGTGEYSEKIWEKFGDKVGWRKGSERLLYWMYYSENNITFDKYKAPEGHLPWYYEHLFRGSYWRVSCWVSFGLWCFLSRGDL</sequence>
<evidence type="ECO:0000313" key="2">
    <source>
        <dbReference type="EMBL" id="CCI35828.1"/>
    </source>
</evidence>
<dbReference type="HOGENOM" id="CLU_067449_3_0_3"/>
<reference evidence="2 3" key="1">
    <citation type="submission" date="2012-04" db="EMBL/GenBank/DDBJ databases">
        <authorList>
            <person name="Genoscope - CEA"/>
        </authorList>
    </citation>
    <scope>NUCLEOTIDE SEQUENCE [LARGE SCALE GENOMIC DNA]</scope>
    <source>
        <strain evidence="2 3">9701</strain>
    </source>
</reference>
<dbReference type="CDD" id="cd16383">
    <property type="entry name" value="GUN4"/>
    <property type="match status" value="1"/>
</dbReference>
<dbReference type="SUPFAM" id="SSF140869">
    <property type="entry name" value="GUN4-like"/>
    <property type="match status" value="1"/>
</dbReference>
<comment type="caution">
    <text evidence="2">The sequence shown here is derived from an EMBL/GenBank/DDBJ whole genome shotgun (WGS) entry which is preliminary data.</text>
</comment>
<dbReference type="Gene3D" id="1.25.40.620">
    <property type="match status" value="1"/>
</dbReference>
<dbReference type="AlphaFoldDB" id="I4INF4"/>
<dbReference type="Pfam" id="PF05419">
    <property type="entry name" value="GUN4"/>
    <property type="match status" value="1"/>
</dbReference>
<dbReference type="GO" id="GO:0016301">
    <property type="term" value="F:kinase activity"/>
    <property type="evidence" value="ECO:0007669"/>
    <property type="project" value="UniProtKB-KW"/>
</dbReference>
<dbReference type="GO" id="GO:0046906">
    <property type="term" value="F:tetrapyrrole binding"/>
    <property type="evidence" value="ECO:0007669"/>
    <property type="project" value="TreeGrafter"/>
</dbReference>
<proteinExistence type="predicted"/>
<dbReference type="PANTHER" id="PTHR34800:SF1">
    <property type="entry name" value="TETRAPYRROLE-BINDING PROTEIN, CHLOROPLASTIC"/>
    <property type="match status" value="1"/>
</dbReference>
<dbReference type="Gene3D" id="1.10.10.1770">
    <property type="entry name" value="Gun4-like"/>
    <property type="match status" value="1"/>
</dbReference>
<organism evidence="2 3">
    <name type="scientific">Microcystis aeruginosa PCC 9701</name>
    <dbReference type="NCBI Taxonomy" id="721123"/>
    <lineage>
        <taxon>Bacteria</taxon>
        <taxon>Bacillati</taxon>
        <taxon>Cyanobacteriota</taxon>
        <taxon>Cyanophyceae</taxon>
        <taxon>Oscillatoriophycideae</taxon>
        <taxon>Chroococcales</taxon>
        <taxon>Microcystaceae</taxon>
        <taxon>Microcystis</taxon>
    </lineage>
</organism>
<keyword evidence="2" id="KW-0418">Kinase</keyword>
<protein>
    <submittedName>
        <fullName evidence="2">Serine/threonine kinase</fullName>
    </submittedName>
</protein>
<dbReference type="Proteomes" id="UP000004047">
    <property type="component" value="Unassembled WGS sequence"/>
</dbReference>
<dbReference type="PANTHER" id="PTHR34800">
    <property type="entry name" value="TETRAPYRROLE-BINDING PROTEIN, CHLOROPLASTIC"/>
    <property type="match status" value="1"/>
</dbReference>
<dbReference type="RefSeq" id="WP_002802171.1">
    <property type="nucleotide sequence ID" value="NZ_HE974173.1"/>
</dbReference>